<dbReference type="AlphaFoldDB" id="A0A0C7N2P9"/>
<proteinExistence type="predicted"/>
<accession>A0A0C7N2P9</accession>
<dbReference type="RefSeq" id="XP_022628492.1">
    <property type="nucleotide sequence ID" value="XM_022772138.1"/>
</dbReference>
<sequence>MNNDSDSFDLDPNLVVSALRSPLIFVTSFLFNDETLLVVKNRELSVFAYLKDQESPIYRSETSKTVLEVRPCPGAEFNGNYAIIFYESGEVEVRNHRLQILDSAKLSLLQQHDQKPLVAVDAKFSRFFVTWDRRSVIKVNYAVGPTTLKLSTSQNASDVMFRSPHPIRALTTCWNTVESEDFYQMCILSQPLNSNFPTVEIWEELDLIRNKWELVIKSKSLDALPRDASYGHVSLISRTNMGFVCFLPTSTLIYDAQKAFLSQRPRFDTLKKSLNAILGLKTADVRIFPALEQSTGRAQQFIGCTNEGEFFRLQLSTLFEKKENSECASLISPEFSRDRLDSVDNCIHLRGSQFLIPTTHMGLIIFDLSDKKSIVIPCRIDSVLYSTVSGDFGNFRRLLVSGGSSGNEGFLECTFLACEASIHLSPLAHITNLRIVDFWLTKKGVFWLDSNGILYNDTGRVTYGNVLHVDLNGIFTLCQDDILLVEPIKFTQKLVFVKKNGTISWGQDGLNLPIPGFESATSTSYHVSSTQLPDASELTVVSWNSESIWFSSNRSKSVKLLGLSQVCDCLVKVWEDNTWLIFIDIFGNTQIYNTDGTLRSQFKISGHKFYLQDLQTSNRFLISCVDSIFMVSLQQSKIEAGEVNLPLRLKKMKVALGTTLIGLGNDSNFYQCDVSELLNSSFLVTKKSYRNHSHIYTKHLTIPISRRFVITSAVTQRYDKAQDKIAYESEIHVHDITAGQVAQKYPISSLFPQALISDLSALKFHKRVLWGKYSDNYTSFAKQLIFSRCFLVSLSFDFAEDDLQENLLLFTLDDETGEIELQLKTRVEFSVTSLYNYSNRMIFAAGESIQALLLDYSAKEGSFSLKTVSKALTLDSFAGYCFAFSRQGNQSVVCDEQPRGKRQKVLSQHEIIGVHSLVKGIQELEITADVAERKLSGGLTLGLKEVFIKHQRISDYSEASHYLSDLRFSSDVKMGFNENRTLSDASSFAAVNEDGDVTIMYLHHDDGEGIFLGAQFAGLPSVTGLSLADISSAEQNGAEIMGGLNRTYTQLREKFMPLFLLNTSNGGCYLVSTIISQRTLEEFIEASGTSETSVREHLNCEEMHLFGSDHKLADEPKNCIFG</sequence>
<gene>
    <name evidence="1" type="ORF">LALA0_S05e01530g</name>
</gene>
<dbReference type="GeneID" id="34685723"/>
<dbReference type="EMBL" id="LN736364">
    <property type="protein sequence ID" value="CEP62263.1"/>
    <property type="molecule type" value="Genomic_DNA"/>
</dbReference>
<evidence type="ECO:0000313" key="1">
    <source>
        <dbReference type="EMBL" id="CEP62263.1"/>
    </source>
</evidence>
<keyword evidence="2" id="KW-1185">Reference proteome</keyword>
<name>A0A0C7N2P9_9SACH</name>
<organism evidence="1 2">
    <name type="scientific">Lachancea lanzarotensis</name>
    <dbReference type="NCBI Taxonomy" id="1245769"/>
    <lineage>
        <taxon>Eukaryota</taxon>
        <taxon>Fungi</taxon>
        <taxon>Dikarya</taxon>
        <taxon>Ascomycota</taxon>
        <taxon>Saccharomycotina</taxon>
        <taxon>Saccharomycetes</taxon>
        <taxon>Saccharomycetales</taxon>
        <taxon>Saccharomycetaceae</taxon>
        <taxon>Lachancea</taxon>
    </lineage>
</organism>
<reference evidence="1 2" key="1">
    <citation type="submission" date="2014-12" db="EMBL/GenBank/DDBJ databases">
        <authorList>
            <person name="Neuveglise Cecile"/>
        </authorList>
    </citation>
    <scope>NUCLEOTIDE SEQUENCE [LARGE SCALE GENOMIC DNA]</scope>
    <source>
        <strain evidence="1 2">CBS 12615</strain>
    </source>
</reference>
<protein>
    <submittedName>
        <fullName evidence="1">LALA0S05e01530g1_1</fullName>
    </submittedName>
</protein>
<dbReference type="Proteomes" id="UP000054304">
    <property type="component" value="Unassembled WGS sequence"/>
</dbReference>
<dbReference type="OrthoDB" id="4063069at2759"/>
<evidence type="ECO:0000313" key="2">
    <source>
        <dbReference type="Proteomes" id="UP000054304"/>
    </source>
</evidence>
<dbReference type="HOGENOM" id="CLU_280929_0_0_1"/>